<proteinExistence type="predicted"/>
<dbReference type="SMART" id="SM00471">
    <property type="entry name" value="HDc"/>
    <property type="match status" value="1"/>
</dbReference>
<dbReference type="InterPro" id="IPR000014">
    <property type="entry name" value="PAS"/>
</dbReference>
<dbReference type="GO" id="GO:0052621">
    <property type="term" value="F:diguanylate cyclase activity"/>
    <property type="evidence" value="ECO:0007669"/>
    <property type="project" value="UniProtKB-EC"/>
</dbReference>
<dbReference type="PANTHER" id="PTHR45138:SF9">
    <property type="entry name" value="DIGUANYLATE CYCLASE DGCM-RELATED"/>
    <property type="match status" value="1"/>
</dbReference>
<keyword evidence="9" id="KW-1185">Reference proteome</keyword>
<protein>
    <recommendedName>
        <fullName evidence="1">diguanylate cyclase</fullName>
        <ecNumber evidence="1">2.7.7.65</ecNumber>
    </recommendedName>
</protein>
<feature type="compositionally biased region" description="Low complexity" evidence="3">
    <location>
        <begin position="8"/>
        <end position="19"/>
    </location>
</feature>
<dbReference type="PROSITE" id="PS50887">
    <property type="entry name" value="GGDEF"/>
    <property type="match status" value="1"/>
</dbReference>
<dbReference type="PANTHER" id="PTHR45138">
    <property type="entry name" value="REGULATORY COMPONENTS OF SENSORY TRANSDUCTION SYSTEM"/>
    <property type="match status" value="1"/>
</dbReference>
<dbReference type="EC" id="2.7.7.65" evidence="1"/>
<dbReference type="PROSITE" id="PS50113">
    <property type="entry name" value="PAC"/>
    <property type="match status" value="1"/>
</dbReference>
<dbReference type="GO" id="GO:0005886">
    <property type="term" value="C:plasma membrane"/>
    <property type="evidence" value="ECO:0007669"/>
    <property type="project" value="TreeGrafter"/>
</dbReference>
<dbReference type="InterPro" id="IPR003607">
    <property type="entry name" value="HD/PDEase_dom"/>
</dbReference>
<evidence type="ECO:0000259" key="7">
    <source>
        <dbReference type="PROSITE" id="PS51832"/>
    </source>
</evidence>
<feature type="domain" description="HD" evidence="6">
    <location>
        <begin position="77"/>
        <end position="199"/>
    </location>
</feature>
<feature type="domain" description="PAC" evidence="4">
    <location>
        <begin position="353"/>
        <end position="405"/>
    </location>
</feature>
<reference evidence="8 9" key="1">
    <citation type="submission" date="2019-03" db="EMBL/GenBank/DDBJ databases">
        <title>Deep-cultivation of Planctomycetes and their phenomic and genomic characterization uncovers novel biology.</title>
        <authorList>
            <person name="Wiegand S."/>
            <person name="Jogler M."/>
            <person name="Boedeker C."/>
            <person name="Pinto D."/>
            <person name="Vollmers J."/>
            <person name="Rivas-Marin E."/>
            <person name="Kohn T."/>
            <person name="Peeters S.H."/>
            <person name="Heuer A."/>
            <person name="Rast P."/>
            <person name="Oberbeckmann S."/>
            <person name="Bunk B."/>
            <person name="Jeske O."/>
            <person name="Meyerdierks A."/>
            <person name="Storesund J.E."/>
            <person name="Kallscheuer N."/>
            <person name="Luecker S."/>
            <person name="Lage O.M."/>
            <person name="Pohl T."/>
            <person name="Merkel B.J."/>
            <person name="Hornburger P."/>
            <person name="Mueller R.-W."/>
            <person name="Bruemmer F."/>
            <person name="Labrenz M."/>
            <person name="Spormann A.M."/>
            <person name="Op den Camp H."/>
            <person name="Overmann J."/>
            <person name="Amann R."/>
            <person name="Jetten M.S.M."/>
            <person name="Mascher T."/>
            <person name="Medema M.H."/>
            <person name="Devos D.P."/>
            <person name="Kaster A.-K."/>
            <person name="Ovreas L."/>
            <person name="Rohde M."/>
            <person name="Galperin M.Y."/>
            <person name="Jogler C."/>
        </authorList>
    </citation>
    <scope>NUCLEOTIDE SEQUENCE [LARGE SCALE GENOMIC DNA]</scope>
    <source>
        <strain evidence="8 9">Enr10</strain>
    </source>
</reference>
<dbReference type="GO" id="GO:0043709">
    <property type="term" value="P:cell adhesion involved in single-species biofilm formation"/>
    <property type="evidence" value="ECO:0007669"/>
    <property type="project" value="TreeGrafter"/>
</dbReference>
<organism evidence="8 9">
    <name type="scientific">Gimesia panareensis</name>
    <dbReference type="NCBI Taxonomy" id="2527978"/>
    <lineage>
        <taxon>Bacteria</taxon>
        <taxon>Pseudomonadati</taxon>
        <taxon>Planctomycetota</taxon>
        <taxon>Planctomycetia</taxon>
        <taxon>Planctomycetales</taxon>
        <taxon>Planctomycetaceae</taxon>
        <taxon>Gimesia</taxon>
    </lineage>
</organism>
<dbReference type="InterPro" id="IPR006675">
    <property type="entry name" value="HDIG_dom"/>
</dbReference>
<dbReference type="GO" id="GO:1902201">
    <property type="term" value="P:negative regulation of bacterial-type flagellum-dependent cell motility"/>
    <property type="evidence" value="ECO:0007669"/>
    <property type="project" value="TreeGrafter"/>
</dbReference>
<evidence type="ECO:0000256" key="3">
    <source>
        <dbReference type="SAM" id="MobiDB-lite"/>
    </source>
</evidence>
<dbReference type="InterPro" id="IPR043128">
    <property type="entry name" value="Rev_trsase/Diguanyl_cyclase"/>
</dbReference>
<dbReference type="NCBIfam" id="TIGR00254">
    <property type="entry name" value="GGDEF"/>
    <property type="match status" value="1"/>
</dbReference>
<dbReference type="NCBIfam" id="TIGR00277">
    <property type="entry name" value="HDIG"/>
    <property type="match status" value="1"/>
</dbReference>
<sequence>MNSPQIATSQTVPQQQQSVHGSYNMGSSQILRELIAFSAESDEIALETRHADEIDQVICRKHLRKLLTALQARDAATLSHCRRVAFLAKGIATNLGWEGIHLKRLEVAALLHDIGKIGVPDHIIFKPGKLTSDEIELMSHYHHIGLDVLQACRTDHEVLTILSQTRFHFSGATNGYQCIGSDVHQGARILAIADAYDSLATDQVYRAGKKHEEIMSILMGAAGTQFDGNIICALSRWEQTERDTFHEAIQEVNQNFQPKPLTEQEISEANLISNIFSYLFQIESLYDGFYIVNADFQFVLFSPGLEQLTEIRAFDILETAWTNHSLPITNQEGTSLASSEHTMNRVIASGKSMTTELMLKRPDGRLIQIEVQSVPMFGEDGRLVGVAEIFRDLSRSLKRPQEFNELKMAASQDALTSVANRGELETQLAILLNQASQNQNAAPLSIIFIDADHFKNINDTYGHAVGDEVLIELARLFQHETYSGELVGRYGGEEFVILCPETDLDHARLKAERLRLAVNNLKLDNLNNNRITASFGVAQLEPGDSLESLFHRADNALYQAKETGRNRVCSLTCDEQMSGAAPDIVEPAQPNVGKMVFESSFSALISSDIVVYKLGGFVNDNDARLTEVNPNRAVMRLGKAGLLPFWGKTDDRRPIEVELVFDNATKKSTSASRHATPRVEVMIRMTPLGWIKQPDVFQQRATRVFRLLKDYFVAD</sequence>
<dbReference type="InterPro" id="IPR050469">
    <property type="entry name" value="Diguanylate_Cyclase"/>
</dbReference>
<dbReference type="SUPFAM" id="SSF109604">
    <property type="entry name" value="HD-domain/PDEase-like"/>
    <property type="match status" value="1"/>
</dbReference>
<dbReference type="CDD" id="cd00130">
    <property type="entry name" value="PAS"/>
    <property type="match status" value="1"/>
</dbReference>
<comment type="catalytic activity">
    <reaction evidence="2">
        <text>2 GTP = 3',3'-c-di-GMP + 2 diphosphate</text>
        <dbReference type="Rhea" id="RHEA:24898"/>
        <dbReference type="ChEBI" id="CHEBI:33019"/>
        <dbReference type="ChEBI" id="CHEBI:37565"/>
        <dbReference type="ChEBI" id="CHEBI:58805"/>
        <dbReference type="EC" id="2.7.7.65"/>
    </reaction>
</comment>
<evidence type="ECO:0000259" key="5">
    <source>
        <dbReference type="PROSITE" id="PS50887"/>
    </source>
</evidence>
<keyword evidence="8" id="KW-0808">Transferase</keyword>
<dbReference type="SMART" id="SM00267">
    <property type="entry name" value="GGDEF"/>
    <property type="match status" value="1"/>
</dbReference>
<dbReference type="InterPro" id="IPR037522">
    <property type="entry name" value="HD_GYP_dom"/>
</dbReference>
<dbReference type="FunFam" id="3.30.70.270:FF:000001">
    <property type="entry name" value="Diguanylate cyclase domain protein"/>
    <property type="match status" value="1"/>
</dbReference>
<gene>
    <name evidence="8" type="primary">ydaM</name>
    <name evidence="8" type="ORF">Enr10x_05400</name>
</gene>
<evidence type="ECO:0000256" key="1">
    <source>
        <dbReference type="ARBA" id="ARBA00012528"/>
    </source>
</evidence>
<dbReference type="SUPFAM" id="SSF55073">
    <property type="entry name" value="Nucleotide cyclase"/>
    <property type="match status" value="1"/>
</dbReference>
<dbReference type="Gene3D" id="3.30.70.270">
    <property type="match status" value="1"/>
</dbReference>
<dbReference type="CDD" id="cd00077">
    <property type="entry name" value="HDc"/>
    <property type="match status" value="1"/>
</dbReference>
<feature type="domain" description="HD-GYP" evidence="7">
    <location>
        <begin position="55"/>
        <end position="250"/>
    </location>
</feature>
<dbReference type="EMBL" id="CP037421">
    <property type="protein sequence ID" value="QDT25245.1"/>
    <property type="molecule type" value="Genomic_DNA"/>
</dbReference>
<dbReference type="AlphaFoldDB" id="A0A517Q0U6"/>
<name>A0A517Q0U6_9PLAN</name>
<dbReference type="InterPro" id="IPR000160">
    <property type="entry name" value="GGDEF_dom"/>
</dbReference>
<dbReference type="CDD" id="cd01949">
    <property type="entry name" value="GGDEF"/>
    <property type="match status" value="1"/>
</dbReference>
<dbReference type="Pfam" id="PF00990">
    <property type="entry name" value="GGDEF"/>
    <property type="match status" value="1"/>
</dbReference>
<dbReference type="SUPFAM" id="SSF55785">
    <property type="entry name" value="PYP-like sensor domain (PAS domain)"/>
    <property type="match status" value="1"/>
</dbReference>
<evidence type="ECO:0000259" key="4">
    <source>
        <dbReference type="PROSITE" id="PS50113"/>
    </source>
</evidence>
<dbReference type="Gene3D" id="3.30.450.20">
    <property type="entry name" value="PAS domain"/>
    <property type="match status" value="1"/>
</dbReference>
<dbReference type="Proteomes" id="UP000315647">
    <property type="component" value="Chromosome"/>
</dbReference>
<dbReference type="PROSITE" id="PS51832">
    <property type="entry name" value="HD_GYP"/>
    <property type="match status" value="1"/>
</dbReference>
<feature type="domain" description="GGDEF" evidence="5">
    <location>
        <begin position="442"/>
        <end position="573"/>
    </location>
</feature>
<dbReference type="InterPro" id="IPR035965">
    <property type="entry name" value="PAS-like_dom_sf"/>
</dbReference>
<evidence type="ECO:0000256" key="2">
    <source>
        <dbReference type="ARBA" id="ARBA00034247"/>
    </source>
</evidence>
<dbReference type="InterPro" id="IPR006674">
    <property type="entry name" value="HD_domain"/>
</dbReference>
<dbReference type="Pfam" id="PF13426">
    <property type="entry name" value="PAS_9"/>
    <property type="match status" value="1"/>
</dbReference>
<dbReference type="Gene3D" id="1.10.3210.10">
    <property type="entry name" value="Hypothetical protein af1432"/>
    <property type="match status" value="1"/>
</dbReference>
<dbReference type="PROSITE" id="PS51831">
    <property type="entry name" value="HD"/>
    <property type="match status" value="1"/>
</dbReference>
<dbReference type="Pfam" id="PF13487">
    <property type="entry name" value="HD_5"/>
    <property type="match status" value="1"/>
</dbReference>
<keyword evidence="8" id="KW-0548">Nucleotidyltransferase</keyword>
<accession>A0A517Q0U6</accession>
<feature type="region of interest" description="Disordered" evidence="3">
    <location>
        <begin position="1"/>
        <end position="21"/>
    </location>
</feature>
<evidence type="ECO:0000259" key="6">
    <source>
        <dbReference type="PROSITE" id="PS51831"/>
    </source>
</evidence>
<evidence type="ECO:0000313" key="8">
    <source>
        <dbReference type="EMBL" id="QDT25245.1"/>
    </source>
</evidence>
<evidence type="ECO:0000313" key="9">
    <source>
        <dbReference type="Proteomes" id="UP000315647"/>
    </source>
</evidence>
<dbReference type="InterPro" id="IPR000700">
    <property type="entry name" value="PAS-assoc_C"/>
</dbReference>
<dbReference type="InterPro" id="IPR029787">
    <property type="entry name" value="Nucleotide_cyclase"/>
</dbReference>